<gene>
    <name evidence="1" type="ORF">PPACK8108_LOCUS3792</name>
</gene>
<evidence type="ECO:0000313" key="2">
    <source>
        <dbReference type="Proteomes" id="UP001153365"/>
    </source>
</evidence>
<organism evidence="1 2">
    <name type="scientific">Phakopsora pachyrhizi</name>
    <name type="common">Asian soybean rust disease fungus</name>
    <dbReference type="NCBI Taxonomy" id="170000"/>
    <lineage>
        <taxon>Eukaryota</taxon>
        <taxon>Fungi</taxon>
        <taxon>Dikarya</taxon>
        <taxon>Basidiomycota</taxon>
        <taxon>Pucciniomycotina</taxon>
        <taxon>Pucciniomycetes</taxon>
        <taxon>Pucciniales</taxon>
        <taxon>Phakopsoraceae</taxon>
        <taxon>Phakopsora</taxon>
    </lineage>
</organism>
<reference evidence="1" key="1">
    <citation type="submission" date="2022-06" db="EMBL/GenBank/DDBJ databases">
        <authorList>
            <consortium name="SYNGENTA / RWTH Aachen University"/>
        </authorList>
    </citation>
    <scope>NUCLEOTIDE SEQUENCE</scope>
</reference>
<dbReference type="AlphaFoldDB" id="A0AAV0AMD2"/>
<comment type="caution">
    <text evidence="1">The sequence shown here is derived from an EMBL/GenBank/DDBJ whole genome shotgun (WGS) entry which is preliminary data.</text>
</comment>
<keyword evidence="2" id="KW-1185">Reference proteome</keyword>
<dbReference type="EMBL" id="CALTRL010000671">
    <property type="protein sequence ID" value="CAH7669211.1"/>
    <property type="molecule type" value="Genomic_DNA"/>
</dbReference>
<dbReference type="Proteomes" id="UP001153365">
    <property type="component" value="Unassembled WGS sequence"/>
</dbReference>
<evidence type="ECO:0000313" key="1">
    <source>
        <dbReference type="EMBL" id="CAH7669211.1"/>
    </source>
</evidence>
<name>A0AAV0AMD2_PHAPC</name>
<proteinExistence type="predicted"/>
<accession>A0AAV0AMD2</accession>
<sequence length="168" mass="18141">MAANTNPHWAIEPVLFNQLPELLAFFDSNPDPSLRLVNEPVEARPVTVPDSHISPLAIAPPTPPPSPLSNNTVAVGDIPVPSYPVVMAHHAADAPEPIAVVNLPLPPSSDDSDPQYLGSIFNPRGANGPPNFRCRRYGFPAEDIFEYARHVHVRAEDVEGLVLRSLPG</sequence>
<protein>
    <submittedName>
        <fullName evidence="1">Uncharacterized protein</fullName>
    </submittedName>
</protein>